<keyword evidence="3 8" id="KW-0808">Transferase</keyword>
<dbReference type="Proteomes" id="UP000727993">
    <property type="component" value="Unassembled WGS sequence"/>
</dbReference>
<dbReference type="GO" id="GO:0042158">
    <property type="term" value="P:lipoprotein biosynthetic process"/>
    <property type="evidence" value="ECO:0007669"/>
    <property type="project" value="UniProtKB-UniRule"/>
</dbReference>
<dbReference type="NCBIfam" id="TIGR00546">
    <property type="entry name" value="lnt"/>
    <property type="match status" value="1"/>
</dbReference>
<evidence type="ECO:0000256" key="2">
    <source>
        <dbReference type="ARBA" id="ARBA00022475"/>
    </source>
</evidence>
<dbReference type="CDD" id="cd07571">
    <property type="entry name" value="ALP_N-acyl_transferase"/>
    <property type="match status" value="1"/>
</dbReference>
<dbReference type="SUPFAM" id="SSF56317">
    <property type="entry name" value="Carbon-nitrogen hydrolase"/>
    <property type="match status" value="1"/>
</dbReference>
<dbReference type="GO" id="GO:0016410">
    <property type="term" value="F:N-acyltransferase activity"/>
    <property type="evidence" value="ECO:0007669"/>
    <property type="project" value="UniProtKB-UniRule"/>
</dbReference>
<evidence type="ECO:0000256" key="9">
    <source>
        <dbReference type="SAM" id="MobiDB-lite"/>
    </source>
</evidence>
<dbReference type="EC" id="2.3.1.269" evidence="8"/>
<organism evidence="11 12">
    <name type="scientific">Candidatus Neomicrothrix subdominans</name>
    <dbReference type="NCBI Taxonomy" id="2954438"/>
    <lineage>
        <taxon>Bacteria</taxon>
        <taxon>Bacillati</taxon>
        <taxon>Actinomycetota</taxon>
        <taxon>Acidimicrobiia</taxon>
        <taxon>Acidimicrobiales</taxon>
        <taxon>Microthrixaceae</taxon>
        <taxon>Candidatus Neomicrothrix</taxon>
    </lineage>
</organism>
<dbReference type="InterPro" id="IPR003010">
    <property type="entry name" value="C-N_Hydrolase"/>
</dbReference>
<dbReference type="PROSITE" id="PS50263">
    <property type="entry name" value="CN_HYDROLASE"/>
    <property type="match status" value="1"/>
</dbReference>
<dbReference type="EMBL" id="JADJZA010000006">
    <property type="protein sequence ID" value="MBK9297132.1"/>
    <property type="molecule type" value="Genomic_DNA"/>
</dbReference>
<dbReference type="Gene3D" id="3.60.110.10">
    <property type="entry name" value="Carbon-nitrogen hydrolase"/>
    <property type="match status" value="1"/>
</dbReference>
<accession>A0A936TEJ4</accession>
<dbReference type="InterPro" id="IPR004563">
    <property type="entry name" value="Apolipo_AcylTrfase"/>
</dbReference>
<feature type="transmembrane region" description="Helical" evidence="8">
    <location>
        <begin position="173"/>
        <end position="197"/>
    </location>
</feature>
<comment type="similarity">
    <text evidence="8">Belongs to the CN hydrolase family. Apolipoprotein N-acyltransferase subfamily.</text>
</comment>
<proteinExistence type="inferred from homology"/>
<evidence type="ECO:0000256" key="7">
    <source>
        <dbReference type="ARBA" id="ARBA00023315"/>
    </source>
</evidence>
<protein>
    <recommendedName>
        <fullName evidence="8">Apolipoprotein N-acyltransferase</fullName>
        <shortName evidence="8">ALP N-acyltransferase</shortName>
        <ecNumber evidence="8">2.3.1.269</ecNumber>
    </recommendedName>
</protein>
<feature type="region of interest" description="Disordered" evidence="9">
    <location>
        <begin position="1"/>
        <end position="32"/>
    </location>
</feature>
<evidence type="ECO:0000256" key="5">
    <source>
        <dbReference type="ARBA" id="ARBA00022989"/>
    </source>
</evidence>
<dbReference type="PANTHER" id="PTHR38686:SF1">
    <property type="entry name" value="APOLIPOPROTEIN N-ACYLTRANSFERASE"/>
    <property type="match status" value="1"/>
</dbReference>
<evidence type="ECO:0000256" key="6">
    <source>
        <dbReference type="ARBA" id="ARBA00023136"/>
    </source>
</evidence>
<dbReference type="AlphaFoldDB" id="A0A936TEJ4"/>
<evidence type="ECO:0000256" key="4">
    <source>
        <dbReference type="ARBA" id="ARBA00022692"/>
    </source>
</evidence>
<evidence type="ECO:0000313" key="12">
    <source>
        <dbReference type="Proteomes" id="UP000727993"/>
    </source>
</evidence>
<keyword evidence="6 8" id="KW-0472">Membrane</keyword>
<comment type="pathway">
    <text evidence="8">Protein modification; lipoprotein biosynthesis (N-acyl transfer).</text>
</comment>
<dbReference type="InterPro" id="IPR036526">
    <property type="entry name" value="C-N_Hydrolase_sf"/>
</dbReference>
<comment type="catalytic activity">
    <reaction evidence="8">
        <text>N-terminal S-1,2-diacyl-sn-glyceryl-L-cysteinyl-[lipoprotein] + a glycerophospholipid = N-acyl-S-1,2-diacyl-sn-glyceryl-L-cysteinyl-[lipoprotein] + a 2-acyl-sn-glycero-3-phospholipid + H(+)</text>
        <dbReference type="Rhea" id="RHEA:48228"/>
        <dbReference type="Rhea" id="RHEA-COMP:14681"/>
        <dbReference type="Rhea" id="RHEA-COMP:14684"/>
        <dbReference type="ChEBI" id="CHEBI:15378"/>
        <dbReference type="ChEBI" id="CHEBI:136912"/>
        <dbReference type="ChEBI" id="CHEBI:140656"/>
        <dbReference type="ChEBI" id="CHEBI:140657"/>
        <dbReference type="ChEBI" id="CHEBI:140660"/>
        <dbReference type="EC" id="2.3.1.269"/>
    </reaction>
</comment>
<dbReference type="Pfam" id="PF00795">
    <property type="entry name" value="CN_hydrolase"/>
    <property type="match status" value="1"/>
</dbReference>
<gene>
    <name evidence="8 11" type="primary">lnt</name>
    <name evidence="11" type="ORF">IPN02_09915</name>
</gene>
<comment type="subcellular location">
    <subcellularLocation>
        <location evidence="1 8">Cell membrane</location>
        <topology evidence="1 8">Multi-pass membrane protein</topology>
    </subcellularLocation>
</comment>
<keyword evidence="2 8" id="KW-1003">Cell membrane</keyword>
<comment type="function">
    <text evidence="8">Catalyzes the phospholipid dependent N-acylation of the N-terminal cysteine of apolipoprotein, the last step in lipoprotein maturation.</text>
</comment>
<feature type="transmembrane region" description="Helical" evidence="8">
    <location>
        <begin position="134"/>
        <end position="153"/>
    </location>
</feature>
<dbReference type="InterPro" id="IPR045378">
    <property type="entry name" value="LNT_N"/>
</dbReference>
<dbReference type="GO" id="GO:0005886">
    <property type="term" value="C:plasma membrane"/>
    <property type="evidence" value="ECO:0007669"/>
    <property type="project" value="UniProtKB-SubCell"/>
</dbReference>
<feature type="transmembrane region" description="Helical" evidence="8">
    <location>
        <begin position="83"/>
        <end position="102"/>
    </location>
</feature>
<keyword evidence="5 8" id="KW-1133">Transmembrane helix</keyword>
<dbReference type="Pfam" id="PF20154">
    <property type="entry name" value="LNT_N"/>
    <property type="match status" value="1"/>
</dbReference>
<feature type="transmembrane region" description="Helical" evidence="8">
    <location>
        <begin position="204"/>
        <end position="221"/>
    </location>
</feature>
<evidence type="ECO:0000256" key="3">
    <source>
        <dbReference type="ARBA" id="ARBA00022679"/>
    </source>
</evidence>
<evidence type="ECO:0000256" key="1">
    <source>
        <dbReference type="ARBA" id="ARBA00004651"/>
    </source>
</evidence>
<keyword evidence="4 8" id="KW-0812">Transmembrane</keyword>
<evidence type="ECO:0000256" key="8">
    <source>
        <dbReference type="HAMAP-Rule" id="MF_01148"/>
    </source>
</evidence>
<dbReference type="HAMAP" id="MF_01148">
    <property type="entry name" value="Lnt"/>
    <property type="match status" value="1"/>
</dbReference>
<feature type="transmembrane region" description="Helical" evidence="8">
    <location>
        <begin position="108"/>
        <end position="127"/>
    </location>
</feature>
<keyword evidence="7 8" id="KW-0012">Acyltransferase</keyword>
<comment type="caution">
    <text evidence="11">The sequence shown here is derived from an EMBL/GenBank/DDBJ whole genome shotgun (WGS) entry which is preliminary data.</text>
</comment>
<feature type="transmembrane region" description="Helical" evidence="8">
    <location>
        <begin position="57"/>
        <end position="76"/>
    </location>
</feature>
<sequence length="531" mass="55211">MLDAQPPDFSETPSAETQPAEPADPSEPGDGWAPARPLAIAGSLTAGVAVAAGLPPWGWWPITLFGLAAWAAVLAGASPRARFWRSFGVGVGWFAPSLLWMVTFTPPGYVIAIAVFSTLLGLAGLATPPGRARALALPAALAITELVRYHAPFGGVPLSMTALTQAEGPLAPIARLGGPLLLTIGIAAVGVGLEAAIRRRWTHAAAAIAPVLVIAVLGAVAPSGNAVRPLRVAIVQGGGPQGTVALNTDPADVFDRHLEASRSVPGDGAVDLVLWPENVVNVSNKLATDSVDPVLAAEARRLDAPLVVGVVESVDADQFANFSIVYGPDGSTGSRYDKQRRVPFGEYVPFRPVVEPFGGGLLPTRDQLPGTGPAVVDLPLTDGTDVKAATLISWEVFFPRLVREGVAAGAELVINPTNGASYWLTLVQSQQVANSRLRAIESGRWVLQAAPTGFSAVVDPAGDVIARTAVSEERVLIETIQARSGDTIAQRTGLLLPCLASAALLLAAWAIATPGGRNRLTARFSRRRGSR</sequence>
<reference evidence="11 12" key="1">
    <citation type="submission" date="2020-10" db="EMBL/GenBank/DDBJ databases">
        <title>Connecting structure to function with the recovery of over 1000 high-quality activated sludge metagenome-assembled genomes encoding full-length rRNA genes using long-read sequencing.</title>
        <authorList>
            <person name="Singleton C.M."/>
            <person name="Petriglieri F."/>
            <person name="Kristensen J.M."/>
            <person name="Kirkegaard R.H."/>
            <person name="Michaelsen T.Y."/>
            <person name="Andersen M.H."/>
            <person name="Karst S.M."/>
            <person name="Dueholm M.S."/>
            <person name="Nielsen P.H."/>
            <person name="Albertsen M."/>
        </authorList>
    </citation>
    <scope>NUCLEOTIDE SEQUENCE [LARGE SCALE GENOMIC DNA]</scope>
    <source>
        <strain evidence="11">Lyne_18-Q3-R50-59_MAXAC.006</strain>
    </source>
</reference>
<evidence type="ECO:0000259" key="10">
    <source>
        <dbReference type="PROSITE" id="PS50263"/>
    </source>
</evidence>
<feature type="transmembrane region" description="Helical" evidence="8">
    <location>
        <begin position="494"/>
        <end position="512"/>
    </location>
</feature>
<feature type="domain" description="CN hydrolase" evidence="10">
    <location>
        <begin position="230"/>
        <end position="482"/>
    </location>
</feature>
<evidence type="ECO:0000313" key="11">
    <source>
        <dbReference type="EMBL" id="MBK9297132.1"/>
    </source>
</evidence>
<dbReference type="PANTHER" id="PTHR38686">
    <property type="entry name" value="APOLIPOPROTEIN N-ACYLTRANSFERASE"/>
    <property type="match status" value="1"/>
</dbReference>
<name>A0A936TEJ4_9ACTN</name>